<evidence type="ECO:0000313" key="2">
    <source>
        <dbReference type="EMBL" id="OIN59528.1"/>
    </source>
</evidence>
<reference evidence="2 3" key="1">
    <citation type="submission" date="2016-10" db="EMBL/GenBank/DDBJ databases">
        <title>Arsenicibacter rosenii gen. nov., sp. nov., an efficient arsenic-methylating bacterium isolated from an arsenic-contaminated paddy soil.</title>
        <authorList>
            <person name="Huang K."/>
        </authorList>
    </citation>
    <scope>NUCLEOTIDE SEQUENCE [LARGE SCALE GENOMIC DNA]</scope>
    <source>
        <strain evidence="2 3">SM-1</strain>
    </source>
</reference>
<dbReference type="OrthoDB" id="7859473at2"/>
<dbReference type="Proteomes" id="UP000181790">
    <property type="component" value="Unassembled WGS sequence"/>
</dbReference>
<dbReference type="Pfam" id="PF12680">
    <property type="entry name" value="SnoaL_2"/>
    <property type="match status" value="1"/>
</dbReference>
<gene>
    <name evidence="2" type="ORF">BLX24_10095</name>
</gene>
<accession>A0A1S2VP16</accession>
<dbReference type="AlphaFoldDB" id="A0A1S2VP16"/>
<evidence type="ECO:0000259" key="1">
    <source>
        <dbReference type="Pfam" id="PF12680"/>
    </source>
</evidence>
<evidence type="ECO:0000313" key="3">
    <source>
        <dbReference type="Proteomes" id="UP000181790"/>
    </source>
</evidence>
<feature type="domain" description="SnoaL-like" evidence="1">
    <location>
        <begin position="9"/>
        <end position="115"/>
    </location>
</feature>
<proteinExistence type="predicted"/>
<name>A0A1S2VP16_9BACT</name>
<dbReference type="SUPFAM" id="SSF54427">
    <property type="entry name" value="NTF2-like"/>
    <property type="match status" value="1"/>
</dbReference>
<sequence>MKNQATQIVTRFLKAVQTGDQATLAAALHDGITWNQPGNNAFSGVKRSKTDVFQMVGGMFSLTEDTMRLTNIKVVAENGNEIACLLHWTAARPTGEVLDVDNIDVYTVKDGQIVNAQVFSADIDQENRFWVR</sequence>
<keyword evidence="3" id="KW-1185">Reference proteome</keyword>
<dbReference type="InterPro" id="IPR037401">
    <property type="entry name" value="SnoaL-like"/>
</dbReference>
<dbReference type="InterPro" id="IPR032710">
    <property type="entry name" value="NTF2-like_dom_sf"/>
</dbReference>
<dbReference type="Gene3D" id="3.10.450.50">
    <property type="match status" value="1"/>
</dbReference>
<dbReference type="EMBL" id="MORL01000004">
    <property type="protein sequence ID" value="OIN59528.1"/>
    <property type="molecule type" value="Genomic_DNA"/>
</dbReference>
<comment type="caution">
    <text evidence="2">The sequence shown here is derived from an EMBL/GenBank/DDBJ whole genome shotgun (WGS) entry which is preliminary data.</text>
</comment>
<protein>
    <recommendedName>
        <fullName evidence="1">SnoaL-like domain-containing protein</fullName>
    </recommendedName>
</protein>
<organism evidence="2 3">
    <name type="scientific">Arsenicibacter rosenii</name>
    <dbReference type="NCBI Taxonomy" id="1750698"/>
    <lineage>
        <taxon>Bacteria</taxon>
        <taxon>Pseudomonadati</taxon>
        <taxon>Bacteroidota</taxon>
        <taxon>Cytophagia</taxon>
        <taxon>Cytophagales</taxon>
        <taxon>Spirosomataceae</taxon>
        <taxon>Arsenicibacter</taxon>
    </lineage>
</organism>